<dbReference type="Proteomes" id="UP000019364">
    <property type="component" value="Unassembled WGS sequence"/>
</dbReference>
<gene>
    <name evidence="1" type="ORF">JCM16418_1229</name>
</gene>
<comment type="caution">
    <text evidence="1">The sequence shown here is derived from an EMBL/GenBank/DDBJ whole genome shotgun (WGS) entry which is preliminary data.</text>
</comment>
<dbReference type="RefSeq" id="WP_036646868.1">
    <property type="nucleotide sequence ID" value="NZ_BAVZ01000002.1"/>
</dbReference>
<dbReference type="EMBL" id="BAVZ01000002">
    <property type="protein sequence ID" value="GAF07235.1"/>
    <property type="molecule type" value="Genomic_DNA"/>
</dbReference>
<keyword evidence="2" id="KW-1185">Reference proteome</keyword>
<dbReference type="eggNOG" id="ENOG50348DU">
    <property type="taxonomic scope" value="Bacteria"/>
</dbReference>
<dbReference type="OrthoDB" id="2677181at2"/>
<evidence type="ECO:0000313" key="2">
    <source>
        <dbReference type="Proteomes" id="UP000019364"/>
    </source>
</evidence>
<evidence type="ECO:0000313" key="1">
    <source>
        <dbReference type="EMBL" id="GAF07235.1"/>
    </source>
</evidence>
<dbReference type="AlphaFoldDB" id="W7Y8J1"/>
<accession>W7Y8J1</accession>
<organism evidence="1 2">
    <name type="scientific">Paenibacillus pini JCM 16418</name>
    <dbReference type="NCBI Taxonomy" id="1236976"/>
    <lineage>
        <taxon>Bacteria</taxon>
        <taxon>Bacillati</taxon>
        <taxon>Bacillota</taxon>
        <taxon>Bacilli</taxon>
        <taxon>Bacillales</taxon>
        <taxon>Paenibacillaceae</taxon>
        <taxon>Paenibacillus</taxon>
    </lineage>
</organism>
<proteinExistence type="predicted"/>
<dbReference type="STRING" id="1236976.JCM16418_1229"/>
<name>W7Y8J1_9BACL</name>
<reference evidence="1 2" key="1">
    <citation type="journal article" date="2014" name="Genome Announc.">
        <title>Draft Genome Sequence of Paenibacillus pini JCM 16418T, Isolated from the Rhizosphere of Pine Tree.</title>
        <authorList>
            <person name="Yuki M."/>
            <person name="Oshima K."/>
            <person name="Suda W."/>
            <person name="Oshida Y."/>
            <person name="Kitamura K."/>
            <person name="Iida Y."/>
            <person name="Hattori M."/>
            <person name="Ohkuma M."/>
        </authorList>
    </citation>
    <scope>NUCLEOTIDE SEQUENCE [LARGE SCALE GENOMIC DNA]</scope>
    <source>
        <strain evidence="1 2">JCM 16418</strain>
    </source>
</reference>
<protein>
    <submittedName>
        <fullName evidence="1">Uncharacterized protein</fullName>
    </submittedName>
</protein>
<sequence length="221" mass="25122">MIISLILLAGCNKNQEVRIYSSDINSSISLTEKEDFFSIDVINDLEKYLRQGVSINEGLRNSGIVDFDEAGNIETINHVSLATPFTWRLEINGKKMEASNFNTVLKTNDEIAISIQSTEQKKDDKSLKFIILKLNGDSINRELNHSYVIPFVPEQSVRDIVKYNDLVELTANNKFIDTVRGYSPKAIEKWVIKVNGKELIENGLDMKLTPQDEVEILLERI</sequence>